<evidence type="ECO:0000256" key="3">
    <source>
        <dbReference type="SAM" id="Phobius"/>
    </source>
</evidence>
<comment type="caution">
    <text evidence="5">The sequence shown here is derived from an EMBL/GenBank/DDBJ whole genome shotgun (WGS) entry which is preliminary data.</text>
</comment>
<keyword evidence="3" id="KW-0472">Membrane</keyword>
<keyword evidence="3" id="KW-1133">Transmembrane helix</keyword>
<dbReference type="PANTHER" id="PTHR32099">
    <property type="entry name" value="CYSTEINE-RICH REPEAT SECRETORY PROTEIN"/>
    <property type="match status" value="1"/>
</dbReference>
<evidence type="ECO:0000256" key="2">
    <source>
        <dbReference type="ARBA" id="ARBA00022737"/>
    </source>
</evidence>
<dbReference type="PANTHER" id="PTHR32099:SF51">
    <property type="entry name" value="CYSTEINE-RICH RECEPTOR-LIKE PROTEIN KINASE 25 ISOFORM X1"/>
    <property type="match status" value="1"/>
</dbReference>
<evidence type="ECO:0000259" key="4">
    <source>
        <dbReference type="PROSITE" id="PS51473"/>
    </source>
</evidence>
<evidence type="ECO:0000313" key="5">
    <source>
        <dbReference type="EMBL" id="RYR37356.1"/>
    </source>
</evidence>
<sequence>MGEQKKQNQLGLQLFILKASINQLIAVIPKTQTIMSYVLYVRLLSLVSCLIIIIFISKVHADATALVCGNTVVNSRANSNYAKNLNTLLSTLTSNTKINYGFYNSSYGQNTDRQGGNWLRYSDSAIFGHKELLPMYYSVEEKNKTQVDKFNEVLNNLLENLKSKAASGDSRRKYGVGSASVGPRNITIYGVVQCTPDLSEKECDDCLVESIQLLPTC</sequence>
<evidence type="ECO:0000256" key="1">
    <source>
        <dbReference type="ARBA" id="ARBA00022729"/>
    </source>
</evidence>
<dbReference type="Pfam" id="PF01657">
    <property type="entry name" value="Stress-antifung"/>
    <property type="match status" value="2"/>
</dbReference>
<gene>
    <name evidence="5" type="ORF">Ahy_A09g042258</name>
</gene>
<dbReference type="Gene3D" id="3.30.430.20">
    <property type="entry name" value="Gnk2 domain, C-X8-C-X2-C motif"/>
    <property type="match status" value="1"/>
</dbReference>
<organism evidence="5 6">
    <name type="scientific">Arachis hypogaea</name>
    <name type="common">Peanut</name>
    <dbReference type="NCBI Taxonomy" id="3818"/>
    <lineage>
        <taxon>Eukaryota</taxon>
        <taxon>Viridiplantae</taxon>
        <taxon>Streptophyta</taxon>
        <taxon>Embryophyta</taxon>
        <taxon>Tracheophyta</taxon>
        <taxon>Spermatophyta</taxon>
        <taxon>Magnoliopsida</taxon>
        <taxon>eudicotyledons</taxon>
        <taxon>Gunneridae</taxon>
        <taxon>Pentapetalae</taxon>
        <taxon>rosids</taxon>
        <taxon>fabids</taxon>
        <taxon>Fabales</taxon>
        <taxon>Fabaceae</taxon>
        <taxon>Papilionoideae</taxon>
        <taxon>50 kb inversion clade</taxon>
        <taxon>dalbergioids sensu lato</taxon>
        <taxon>Dalbergieae</taxon>
        <taxon>Pterocarpus clade</taxon>
        <taxon>Arachis</taxon>
    </lineage>
</organism>
<accession>A0A445BFC6</accession>
<evidence type="ECO:0000313" key="6">
    <source>
        <dbReference type="Proteomes" id="UP000289738"/>
    </source>
</evidence>
<dbReference type="EMBL" id="SDMP01000009">
    <property type="protein sequence ID" value="RYR37356.1"/>
    <property type="molecule type" value="Genomic_DNA"/>
</dbReference>
<keyword evidence="2" id="KW-0677">Repeat</keyword>
<dbReference type="STRING" id="3818.A0A445BFC6"/>
<reference evidence="5 6" key="1">
    <citation type="submission" date="2019-01" db="EMBL/GenBank/DDBJ databases">
        <title>Sequencing of cultivated peanut Arachis hypogaea provides insights into genome evolution and oil improvement.</title>
        <authorList>
            <person name="Chen X."/>
        </authorList>
    </citation>
    <scope>NUCLEOTIDE SEQUENCE [LARGE SCALE GENOMIC DNA]</scope>
    <source>
        <strain evidence="6">cv. Fuhuasheng</strain>
        <tissue evidence="5">Leaves</tissue>
    </source>
</reference>
<dbReference type="InterPro" id="IPR002902">
    <property type="entry name" value="GNK2"/>
</dbReference>
<keyword evidence="3" id="KW-0812">Transmembrane</keyword>
<dbReference type="InterPro" id="IPR038408">
    <property type="entry name" value="GNK2_sf"/>
</dbReference>
<feature type="transmembrane region" description="Helical" evidence="3">
    <location>
        <begin position="34"/>
        <end position="56"/>
    </location>
</feature>
<dbReference type="Proteomes" id="UP000289738">
    <property type="component" value="Chromosome A09"/>
</dbReference>
<dbReference type="CDD" id="cd23509">
    <property type="entry name" value="Gnk2-like"/>
    <property type="match status" value="1"/>
</dbReference>
<protein>
    <recommendedName>
        <fullName evidence="4">Gnk2-homologous domain-containing protein</fullName>
    </recommendedName>
</protein>
<proteinExistence type="predicted"/>
<feature type="domain" description="Gnk2-homologous" evidence="4">
    <location>
        <begin position="132"/>
        <end position="217"/>
    </location>
</feature>
<dbReference type="AlphaFoldDB" id="A0A445BFC6"/>
<dbReference type="PROSITE" id="PS51473">
    <property type="entry name" value="GNK2"/>
    <property type="match status" value="1"/>
</dbReference>
<name>A0A445BFC6_ARAHY</name>
<keyword evidence="1" id="KW-0732">Signal</keyword>
<keyword evidence="6" id="KW-1185">Reference proteome</keyword>